<dbReference type="PANTHER" id="PTHR12001:SF85">
    <property type="entry name" value="SHORT CHAIN ISOPRENYL DIPHOSPHATE SYNTHASE"/>
    <property type="match status" value="1"/>
</dbReference>
<dbReference type="OrthoDB" id="9805316at2"/>
<dbReference type="InterPro" id="IPR008949">
    <property type="entry name" value="Isoprenoid_synthase_dom_sf"/>
</dbReference>
<sequence>MHTPIQLQEILEKAIVEIVYPKHPSNLYEPIRYIMSLGGKRIRPVMVLMAAELFTDECVKALDVALAIETFHNFTLVHDDIMDNAPLRRGKITVHEKWGVNNAILSGDVMMVESNKHLSKVDISVLKQVLDTFNLTAQGVCEGQQLDMEFEQRGDVSIEEYIEMIRLKTAVLLGGAMKLGAVVGGANQTDADLLYQFGENLGIAFQLQDDILDVYGNPEKFGKQVGGDIISNKKTFLHLKTLALAHGDEAKSLTSVDFDQTEKIDQVTKLYNKYEIKELATAEMDQYLTKALQSLNDLAVADEKKTQFRELVQQIMERDR</sequence>
<keyword evidence="4" id="KW-0479">Metal-binding</keyword>
<gene>
    <name evidence="7" type="ORF">FA045_09075</name>
</gene>
<protein>
    <submittedName>
        <fullName evidence="7">Polyprenyl synthetase family protein</fullName>
    </submittedName>
</protein>
<dbReference type="PROSITE" id="PS00444">
    <property type="entry name" value="POLYPRENYL_SYNTHASE_2"/>
    <property type="match status" value="1"/>
</dbReference>
<evidence type="ECO:0000256" key="6">
    <source>
        <dbReference type="RuleBase" id="RU004466"/>
    </source>
</evidence>
<reference evidence="7 8" key="1">
    <citation type="submission" date="2019-04" db="EMBL/GenBank/DDBJ databases">
        <title>Pedobacter sp. AR-2-6 sp. nov., isolated from Arctic soil.</title>
        <authorList>
            <person name="Dahal R.H."/>
            <person name="Kim D.-U."/>
        </authorList>
    </citation>
    <scope>NUCLEOTIDE SEQUENCE [LARGE SCALE GENOMIC DNA]</scope>
    <source>
        <strain evidence="7 8">AR-2-6</strain>
    </source>
</reference>
<evidence type="ECO:0000256" key="3">
    <source>
        <dbReference type="ARBA" id="ARBA00022679"/>
    </source>
</evidence>
<evidence type="ECO:0000256" key="1">
    <source>
        <dbReference type="ARBA" id="ARBA00001946"/>
    </source>
</evidence>
<name>A0A4U1CA98_9SPHI</name>
<dbReference type="GO" id="GO:0008299">
    <property type="term" value="P:isoprenoid biosynthetic process"/>
    <property type="evidence" value="ECO:0007669"/>
    <property type="project" value="InterPro"/>
</dbReference>
<evidence type="ECO:0000256" key="2">
    <source>
        <dbReference type="ARBA" id="ARBA00006706"/>
    </source>
</evidence>
<evidence type="ECO:0000313" key="8">
    <source>
        <dbReference type="Proteomes" id="UP000310477"/>
    </source>
</evidence>
<dbReference type="InterPro" id="IPR033749">
    <property type="entry name" value="Polyprenyl_synt_CS"/>
</dbReference>
<accession>A0A4U1CA98</accession>
<dbReference type="GO" id="GO:0046872">
    <property type="term" value="F:metal ion binding"/>
    <property type="evidence" value="ECO:0007669"/>
    <property type="project" value="UniProtKB-KW"/>
</dbReference>
<dbReference type="SFLD" id="SFLDG01017">
    <property type="entry name" value="Polyprenyl_Transferase_Like"/>
    <property type="match status" value="1"/>
</dbReference>
<dbReference type="EMBL" id="SWBO01000004">
    <property type="protein sequence ID" value="TKC01379.1"/>
    <property type="molecule type" value="Genomic_DNA"/>
</dbReference>
<dbReference type="PROSITE" id="PS00723">
    <property type="entry name" value="POLYPRENYL_SYNTHASE_1"/>
    <property type="match status" value="1"/>
</dbReference>
<evidence type="ECO:0000256" key="4">
    <source>
        <dbReference type="ARBA" id="ARBA00022723"/>
    </source>
</evidence>
<dbReference type="PANTHER" id="PTHR12001">
    <property type="entry name" value="GERANYLGERANYL PYROPHOSPHATE SYNTHASE"/>
    <property type="match status" value="1"/>
</dbReference>
<organism evidence="7 8">
    <name type="scientific">Pedobacter cryotolerans</name>
    <dbReference type="NCBI Taxonomy" id="2571270"/>
    <lineage>
        <taxon>Bacteria</taxon>
        <taxon>Pseudomonadati</taxon>
        <taxon>Bacteroidota</taxon>
        <taxon>Sphingobacteriia</taxon>
        <taxon>Sphingobacteriales</taxon>
        <taxon>Sphingobacteriaceae</taxon>
        <taxon>Pedobacter</taxon>
    </lineage>
</organism>
<comment type="cofactor">
    <cofactor evidence="1">
        <name>Mg(2+)</name>
        <dbReference type="ChEBI" id="CHEBI:18420"/>
    </cofactor>
</comment>
<keyword evidence="3 6" id="KW-0808">Transferase</keyword>
<dbReference type="SFLD" id="SFLDS00005">
    <property type="entry name" value="Isoprenoid_Synthase_Type_I"/>
    <property type="match status" value="1"/>
</dbReference>
<comment type="similarity">
    <text evidence="2 6">Belongs to the FPP/GGPP synthase family.</text>
</comment>
<evidence type="ECO:0000313" key="7">
    <source>
        <dbReference type="EMBL" id="TKC01379.1"/>
    </source>
</evidence>
<keyword evidence="5" id="KW-0460">Magnesium</keyword>
<dbReference type="InterPro" id="IPR000092">
    <property type="entry name" value="Polyprenyl_synt"/>
</dbReference>
<evidence type="ECO:0000256" key="5">
    <source>
        <dbReference type="ARBA" id="ARBA00022842"/>
    </source>
</evidence>
<keyword evidence="8" id="KW-1185">Reference proteome</keyword>
<comment type="caution">
    <text evidence="7">The sequence shown here is derived from an EMBL/GenBank/DDBJ whole genome shotgun (WGS) entry which is preliminary data.</text>
</comment>
<dbReference type="CDD" id="cd00685">
    <property type="entry name" value="Trans_IPPS_HT"/>
    <property type="match status" value="1"/>
</dbReference>
<proteinExistence type="inferred from homology"/>
<dbReference type="AlphaFoldDB" id="A0A4U1CA98"/>
<dbReference type="Proteomes" id="UP000310477">
    <property type="component" value="Unassembled WGS sequence"/>
</dbReference>
<dbReference type="RefSeq" id="WP_136876709.1">
    <property type="nucleotide sequence ID" value="NZ_SWBO01000004.1"/>
</dbReference>
<dbReference type="SUPFAM" id="SSF48576">
    <property type="entry name" value="Terpenoid synthases"/>
    <property type="match status" value="1"/>
</dbReference>
<dbReference type="Pfam" id="PF00348">
    <property type="entry name" value="polyprenyl_synt"/>
    <property type="match status" value="1"/>
</dbReference>
<dbReference type="Gene3D" id="1.10.600.10">
    <property type="entry name" value="Farnesyl Diphosphate Synthase"/>
    <property type="match status" value="1"/>
</dbReference>
<dbReference type="GO" id="GO:0004659">
    <property type="term" value="F:prenyltransferase activity"/>
    <property type="evidence" value="ECO:0007669"/>
    <property type="project" value="InterPro"/>
</dbReference>